<evidence type="ECO:0000256" key="6">
    <source>
        <dbReference type="ARBA" id="ARBA00022857"/>
    </source>
</evidence>
<dbReference type="SUPFAM" id="SSF51735">
    <property type="entry name" value="NAD(P)-binding Rossmann-fold domains"/>
    <property type="match status" value="1"/>
</dbReference>
<evidence type="ECO:0000256" key="5">
    <source>
        <dbReference type="ARBA" id="ARBA00022650"/>
    </source>
</evidence>
<feature type="binding site" evidence="8">
    <location>
        <begin position="8"/>
        <end position="13"/>
    </location>
    <ligand>
        <name>NADP(+)</name>
        <dbReference type="ChEBI" id="CHEBI:58349"/>
    </ligand>
</feature>
<dbReference type="PIRSF" id="PIRSF000193">
    <property type="entry name" value="Pyrrol-5-carb_rd"/>
    <property type="match status" value="1"/>
</dbReference>
<dbReference type="Pfam" id="PF03807">
    <property type="entry name" value="F420_oxidored"/>
    <property type="match status" value="1"/>
</dbReference>
<dbReference type="EMBL" id="JADGKB010000027">
    <property type="protein sequence ID" value="KAJ3258501.1"/>
    <property type="molecule type" value="Genomic_DNA"/>
</dbReference>
<dbReference type="EC" id="1.5.1.2" evidence="9"/>
<evidence type="ECO:0000259" key="10">
    <source>
        <dbReference type="Pfam" id="PF03807"/>
    </source>
</evidence>
<evidence type="ECO:0000256" key="3">
    <source>
        <dbReference type="ARBA" id="ARBA00022490"/>
    </source>
</evidence>
<dbReference type="AlphaFoldDB" id="A0AAD5Y4K3"/>
<organism evidence="12 13">
    <name type="scientific">Boothiomyces macroporosus</name>
    <dbReference type="NCBI Taxonomy" id="261099"/>
    <lineage>
        <taxon>Eukaryota</taxon>
        <taxon>Fungi</taxon>
        <taxon>Fungi incertae sedis</taxon>
        <taxon>Chytridiomycota</taxon>
        <taxon>Chytridiomycota incertae sedis</taxon>
        <taxon>Chytridiomycetes</taxon>
        <taxon>Rhizophydiales</taxon>
        <taxon>Terramycetaceae</taxon>
        <taxon>Boothiomyces</taxon>
    </lineage>
</organism>
<evidence type="ECO:0000256" key="4">
    <source>
        <dbReference type="ARBA" id="ARBA00022605"/>
    </source>
</evidence>
<dbReference type="PANTHER" id="PTHR11645:SF0">
    <property type="entry name" value="PYRROLINE-5-CARBOXYLATE REDUCTASE 3"/>
    <property type="match status" value="1"/>
</dbReference>
<dbReference type="InterPro" id="IPR029036">
    <property type="entry name" value="P5CR_dimer"/>
</dbReference>
<dbReference type="Gene3D" id="3.40.50.720">
    <property type="entry name" value="NAD(P)-binding Rossmann-like Domain"/>
    <property type="match status" value="1"/>
</dbReference>
<dbReference type="GO" id="GO:0055129">
    <property type="term" value="P:L-proline biosynthetic process"/>
    <property type="evidence" value="ECO:0007669"/>
    <property type="project" value="TreeGrafter"/>
</dbReference>
<keyword evidence="13" id="KW-1185">Reference proteome</keyword>
<dbReference type="Gene3D" id="1.10.3730.10">
    <property type="entry name" value="ProC C-terminal domain-like"/>
    <property type="match status" value="1"/>
</dbReference>
<comment type="caution">
    <text evidence="12">The sequence shown here is derived from an EMBL/GenBank/DDBJ whole genome shotgun (WGS) entry which is preliminary data.</text>
</comment>
<evidence type="ECO:0000313" key="12">
    <source>
        <dbReference type="EMBL" id="KAJ3258501.1"/>
    </source>
</evidence>
<dbReference type="SUPFAM" id="SSF48179">
    <property type="entry name" value="6-phosphogluconate dehydrogenase C-terminal domain-like"/>
    <property type="match status" value="1"/>
</dbReference>
<feature type="binding site" evidence="8">
    <location>
        <position position="57"/>
    </location>
    <ligand>
        <name>NADPH</name>
        <dbReference type="ChEBI" id="CHEBI:57783"/>
    </ligand>
</feature>
<dbReference type="PROSITE" id="PS00521">
    <property type="entry name" value="P5CR"/>
    <property type="match status" value="1"/>
</dbReference>
<evidence type="ECO:0000259" key="11">
    <source>
        <dbReference type="Pfam" id="PF14748"/>
    </source>
</evidence>
<dbReference type="FunFam" id="1.10.3730.10:FF:000001">
    <property type="entry name" value="Pyrroline-5-carboxylate reductase"/>
    <property type="match status" value="1"/>
</dbReference>
<keyword evidence="4 9" id="KW-0028">Amino-acid biosynthesis</keyword>
<evidence type="ECO:0000256" key="8">
    <source>
        <dbReference type="PIRSR" id="PIRSR000193-1"/>
    </source>
</evidence>
<dbReference type="Proteomes" id="UP001210925">
    <property type="component" value="Unassembled WGS sequence"/>
</dbReference>
<feature type="domain" description="Pyrroline-5-carboxylate reductase dimerisation" evidence="11">
    <location>
        <begin position="169"/>
        <end position="273"/>
    </location>
</feature>
<keyword evidence="3" id="KW-0963">Cytoplasm</keyword>
<evidence type="ECO:0000313" key="13">
    <source>
        <dbReference type="Proteomes" id="UP001210925"/>
    </source>
</evidence>
<dbReference type="InterPro" id="IPR000304">
    <property type="entry name" value="Pyrroline-COOH_reductase"/>
</dbReference>
<keyword evidence="7 9" id="KW-0560">Oxidoreductase</keyword>
<dbReference type="HAMAP" id="MF_01925">
    <property type="entry name" value="P5C_reductase"/>
    <property type="match status" value="1"/>
</dbReference>
<dbReference type="InterPro" id="IPR036291">
    <property type="entry name" value="NAD(P)-bd_dom_sf"/>
</dbReference>
<evidence type="ECO:0000256" key="1">
    <source>
        <dbReference type="ARBA" id="ARBA00005205"/>
    </source>
</evidence>
<evidence type="ECO:0000256" key="7">
    <source>
        <dbReference type="ARBA" id="ARBA00023002"/>
    </source>
</evidence>
<name>A0AAD5Y4K3_9FUNG</name>
<dbReference type="InterPro" id="IPR053790">
    <property type="entry name" value="P5CR-like_CS"/>
</dbReference>
<dbReference type="InterPro" id="IPR028939">
    <property type="entry name" value="P5C_Rdtase_cat_N"/>
</dbReference>
<gene>
    <name evidence="12" type="ORF">HK103_003623</name>
</gene>
<dbReference type="NCBIfam" id="TIGR00112">
    <property type="entry name" value="proC"/>
    <property type="match status" value="1"/>
</dbReference>
<sequence>MDQRISFIGGGNMANAIIGGLLAAGYKASNIIVSDPYEPSRQSLEKNFGVSTTTDNNATLTHPNTILILAVKPQVMKQVAEGISKNVLQFKPLIISIAAGITIPDLSRWLKMGSTEEPCIIRCMPNTPALVSQGATGVYAPSNISETQKDLALNVLKSISKATYWVDKESLLDVVTGISGSGPAYFFLMVEALEQAGIQLGLSSEVARGLAAQTCLGAGQMLTTSTDSPSELRRKVTSPNGTTQAAIESFEANGFRDVVARAVKAATDRGDELGRILGAQVNE</sequence>
<dbReference type="PANTHER" id="PTHR11645">
    <property type="entry name" value="PYRROLINE-5-CARBOXYLATE REDUCTASE"/>
    <property type="match status" value="1"/>
</dbReference>
<evidence type="ECO:0000256" key="9">
    <source>
        <dbReference type="RuleBase" id="RU003903"/>
    </source>
</evidence>
<protein>
    <recommendedName>
        <fullName evidence="9">Pyrroline-5-carboxylate reductase</fullName>
        <ecNumber evidence="9">1.5.1.2</ecNumber>
    </recommendedName>
</protein>
<comment type="pathway">
    <text evidence="1 9">Amino-acid biosynthesis; L-proline biosynthesis; L-proline from L-glutamate 5-semialdehyde: step 1/1.</text>
</comment>
<comment type="catalytic activity">
    <reaction evidence="9">
        <text>L-proline + NADP(+) = (S)-1-pyrroline-5-carboxylate + NADPH + 2 H(+)</text>
        <dbReference type="Rhea" id="RHEA:14109"/>
        <dbReference type="ChEBI" id="CHEBI:15378"/>
        <dbReference type="ChEBI" id="CHEBI:17388"/>
        <dbReference type="ChEBI" id="CHEBI:57783"/>
        <dbReference type="ChEBI" id="CHEBI:58349"/>
        <dbReference type="ChEBI" id="CHEBI:60039"/>
        <dbReference type="EC" id="1.5.1.2"/>
    </reaction>
</comment>
<dbReference type="Pfam" id="PF14748">
    <property type="entry name" value="P5CR_dimer"/>
    <property type="match status" value="1"/>
</dbReference>
<dbReference type="InterPro" id="IPR008927">
    <property type="entry name" value="6-PGluconate_DH-like_C_sf"/>
</dbReference>
<comment type="similarity">
    <text evidence="2 9">Belongs to the pyrroline-5-carboxylate reductase family.</text>
</comment>
<evidence type="ECO:0000256" key="2">
    <source>
        <dbReference type="ARBA" id="ARBA00005525"/>
    </source>
</evidence>
<feature type="domain" description="Pyrroline-5-carboxylate reductase catalytic N-terminal" evidence="10">
    <location>
        <begin position="4"/>
        <end position="100"/>
    </location>
</feature>
<keyword evidence="6 8" id="KW-0521">NADP</keyword>
<proteinExistence type="inferred from homology"/>
<feature type="binding site" evidence="8">
    <location>
        <begin position="70"/>
        <end position="73"/>
    </location>
    <ligand>
        <name>NADP(+)</name>
        <dbReference type="ChEBI" id="CHEBI:58349"/>
    </ligand>
</feature>
<dbReference type="FunFam" id="3.40.50.720:FF:000105">
    <property type="entry name" value="Pyrroline-5-carboxylate reductase"/>
    <property type="match status" value="1"/>
</dbReference>
<accession>A0AAD5Y4K3</accession>
<dbReference type="GO" id="GO:0004735">
    <property type="term" value="F:pyrroline-5-carboxylate reductase activity"/>
    <property type="evidence" value="ECO:0007669"/>
    <property type="project" value="UniProtKB-EC"/>
</dbReference>
<keyword evidence="5 9" id="KW-0641">Proline biosynthesis</keyword>
<reference evidence="12" key="1">
    <citation type="submission" date="2020-05" db="EMBL/GenBank/DDBJ databases">
        <title>Phylogenomic resolution of chytrid fungi.</title>
        <authorList>
            <person name="Stajich J.E."/>
            <person name="Amses K."/>
            <person name="Simmons R."/>
            <person name="Seto K."/>
            <person name="Myers J."/>
            <person name="Bonds A."/>
            <person name="Quandt C.A."/>
            <person name="Barry K."/>
            <person name="Liu P."/>
            <person name="Grigoriev I."/>
            <person name="Longcore J.E."/>
            <person name="James T.Y."/>
        </authorList>
    </citation>
    <scope>NUCLEOTIDE SEQUENCE</scope>
    <source>
        <strain evidence="12">PLAUS21</strain>
    </source>
</reference>